<feature type="domain" description="FAD dependent oxidoreductase" evidence="6">
    <location>
        <begin position="16"/>
        <end position="397"/>
    </location>
</feature>
<dbReference type="Proteomes" id="UP000297777">
    <property type="component" value="Unassembled WGS sequence"/>
</dbReference>
<sequence>MTTLMMTSQTAIDTSYLIVGSGVFGTSTAHHLSLAHPTSSITLLDRSSSFPCSLAASHDYNKIVRADYEDIFYCELALRAREMWKNDPLYKPYYHESGFVIVDDTGLGRRIIDNYENLGVSDHQARIVGPDEMKSLYGGLFEGTDWRGVKEVFINEGSGWAEVTKAVRKVTEMAMANGVKFVKGDVENLILTVDGECIGVMTKDGRTFRADKIILSTGAGTAKLLADSAPQMHHLLAEDRITAAAIVSGHVNLSETEYDRIKKTPVFDHAVGDVLGAVLPPTDGILKFYLDVTLKNTSLHERSGHMISAPPDEADQAQHNVPKRLQEECYRVMKGIYSELAEDLKFDSFRMCWDGITPDQDFIISAHPRCQNLHIATGGSFHGWKFLPIIGDYVVQMLDNKLDATLLKRWAWDRDQKESVHKKFVPKRELKDLI</sequence>
<dbReference type="SUPFAM" id="SSF51905">
    <property type="entry name" value="FAD/NAD(P)-binding domain"/>
    <property type="match status" value="1"/>
</dbReference>
<proteinExistence type="inferred from homology"/>
<evidence type="ECO:0000256" key="2">
    <source>
        <dbReference type="ARBA" id="ARBA00010989"/>
    </source>
</evidence>
<protein>
    <recommendedName>
        <fullName evidence="6">FAD dependent oxidoreductase domain-containing protein</fullName>
    </recommendedName>
</protein>
<organism evidence="7 8">
    <name type="scientific">Botrytis tulipae</name>
    <dbReference type="NCBI Taxonomy" id="87230"/>
    <lineage>
        <taxon>Eukaryota</taxon>
        <taxon>Fungi</taxon>
        <taxon>Dikarya</taxon>
        <taxon>Ascomycota</taxon>
        <taxon>Pezizomycotina</taxon>
        <taxon>Leotiomycetes</taxon>
        <taxon>Helotiales</taxon>
        <taxon>Sclerotiniaceae</taxon>
        <taxon>Botrytis</taxon>
    </lineage>
</organism>
<dbReference type="PANTHER" id="PTHR10961">
    <property type="entry name" value="PEROXISOMAL SARCOSINE OXIDASE"/>
    <property type="match status" value="1"/>
</dbReference>
<keyword evidence="4" id="KW-0274">FAD</keyword>
<dbReference type="InterPro" id="IPR036188">
    <property type="entry name" value="FAD/NAD-bd_sf"/>
</dbReference>
<dbReference type="AlphaFoldDB" id="A0A4Z1F1V9"/>
<gene>
    <name evidence="7" type="ORF">BTUL_0010g00350</name>
</gene>
<dbReference type="Gene3D" id="3.30.9.10">
    <property type="entry name" value="D-Amino Acid Oxidase, subunit A, domain 2"/>
    <property type="match status" value="1"/>
</dbReference>
<dbReference type="GO" id="GO:0008115">
    <property type="term" value="F:sarcosine oxidase activity"/>
    <property type="evidence" value="ECO:0007669"/>
    <property type="project" value="TreeGrafter"/>
</dbReference>
<evidence type="ECO:0000256" key="4">
    <source>
        <dbReference type="ARBA" id="ARBA00022827"/>
    </source>
</evidence>
<evidence type="ECO:0000259" key="6">
    <source>
        <dbReference type="Pfam" id="PF01266"/>
    </source>
</evidence>
<name>A0A4Z1F1V9_9HELO</name>
<comment type="cofactor">
    <cofactor evidence="1">
        <name>FAD</name>
        <dbReference type="ChEBI" id="CHEBI:57692"/>
    </cofactor>
</comment>
<keyword evidence="3" id="KW-0285">Flavoprotein</keyword>
<dbReference type="OrthoDB" id="2219495at2759"/>
<dbReference type="PANTHER" id="PTHR10961:SF37">
    <property type="entry name" value="FAD DEPENDENT OXIDOREDUCTASE DOMAIN-CONTAINING PROTEIN"/>
    <property type="match status" value="1"/>
</dbReference>
<evidence type="ECO:0000256" key="1">
    <source>
        <dbReference type="ARBA" id="ARBA00001974"/>
    </source>
</evidence>
<keyword evidence="8" id="KW-1185">Reference proteome</keyword>
<dbReference type="InterPro" id="IPR045170">
    <property type="entry name" value="MTOX"/>
</dbReference>
<reference evidence="7 8" key="1">
    <citation type="submission" date="2017-12" db="EMBL/GenBank/DDBJ databases">
        <title>Comparative genomics of Botrytis spp.</title>
        <authorList>
            <person name="Valero-Jimenez C.A."/>
            <person name="Tapia P."/>
            <person name="Veloso J."/>
            <person name="Silva-Moreno E."/>
            <person name="Staats M."/>
            <person name="Valdes J.H."/>
            <person name="Van Kan J.A.L."/>
        </authorList>
    </citation>
    <scope>NUCLEOTIDE SEQUENCE [LARGE SCALE GENOMIC DNA]</scope>
    <source>
        <strain evidence="7 8">Bt9001</strain>
    </source>
</reference>
<keyword evidence="5" id="KW-0560">Oxidoreductase</keyword>
<dbReference type="Pfam" id="PF01266">
    <property type="entry name" value="DAO"/>
    <property type="match status" value="1"/>
</dbReference>
<evidence type="ECO:0000256" key="5">
    <source>
        <dbReference type="ARBA" id="ARBA00023002"/>
    </source>
</evidence>
<dbReference type="GO" id="GO:0051698">
    <property type="term" value="F:saccharopine oxidase activity"/>
    <property type="evidence" value="ECO:0007669"/>
    <property type="project" value="TreeGrafter"/>
</dbReference>
<evidence type="ECO:0000313" key="8">
    <source>
        <dbReference type="Proteomes" id="UP000297777"/>
    </source>
</evidence>
<accession>A0A4Z1F1V9</accession>
<evidence type="ECO:0000256" key="3">
    <source>
        <dbReference type="ARBA" id="ARBA00022630"/>
    </source>
</evidence>
<dbReference type="Gene3D" id="3.50.50.60">
    <property type="entry name" value="FAD/NAD(P)-binding domain"/>
    <property type="match status" value="1"/>
</dbReference>
<dbReference type="InterPro" id="IPR006076">
    <property type="entry name" value="FAD-dep_OxRdtase"/>
</dbReference>
<comment type="similarity">
    <text evidence="2">Belongs to the MSOX/MTOX family.</text>
</comment>
<comment type="caution">
    <text evidence="7">The sequence shown here is derived from an EMBL/GenBank/DDBJ whole genome shotgun (WGS) entry which is preliminary data.</text>
</comment>
<evidence type="ECO:0000313" key="7">
    <source>
        <dbReference type="EMBL" id="TGO18365.1"/>
    </source>
</evidence>
<dbReference type="GO" id="GO:0050660">
    <property type="term" value="F:flavin adenine dinucleotide binding"/>
    <property type="evidence" value="ECO:0007669"/>
    <property type="project" value="InterPro"/>
</dbReference>
<dbReference type="EMBL" id="PQXH01000010">
    <property type="protein sequence ID" value="TGO18365.1"/>
    <property type="molecule type" value="Genomic_DNA"/>
</dbReference>